<gene>
    <name evidence="1" type="ORF">DWW57_18120</name>
</gene>
<dbReference type="AlphaFoldDB" id="A0A412TJ81"/>
<evidence type="ECO:0000313" key="1">
    <source>
        <dbReference type="EMBL" id="RGU53795.1"/>
    </source>
</evidence>
<reference evidence="1 2" key="1">
    <citation type="submission" date="2018-08" db="EMBL/GenBank/DDBJ databases">
        <title>A genome reference for cultivated species of the human gut microbiota.</title>
        <authorList>
            <person name="Zou Y."/>
            <person name="Xue W."/>
            <person name="Luo G."/>
        </authorList>
    </citation>
    <scope>NUCLEOTIDE SEQUENCE [LARGE SCALE GENOMIC DNA]</scope>
    <source>
        <strain evidence="1 2">AF16-14</strain>
    </source>
</reference>
<name>A0A412TJ81_9BACT</name>
<comment type="caution">
    <text evidence="1">The sequence shown here is derived from an EMBL/GenBank/DDBJ whole genome shotgun (WGS) entry which is preliminary data.</text>
</comment>
<organism evidence="1 2">
    <name type="scientific">Odoribacter splanchnicus</name>
    <dbReference type="NCBI Taxonomy" id="28118"/>
    <lineage>
        <taxon>Bacteria</taxon>
        <taxon>Pseudomonadati</taxon>
        <taxon>Bacteroidota</taxon>
        <taxon>Bacteroidia</taxon>
        <taxon>Bacteroidales</taxon>
        <taxon>Odoribacteraceae</taxon>
        <taxon>Odoribacter</taxon>
    </lineage>
</organism>
<dbReference type="EMBL" id="QRYC01000042">
    <property type="protein sequence ID" value="RGU53795.1"/>
    <property type="molecule type" value="Genomic_DNA"/>
</dbReference>
<accession>A0A412TJ81</accession>
<dbReference type="Proteomes" id="UP000284243">
    <property type="component" value="Unassembled WGS sequence"/>
</dbReference>
<evidence type="ECO:0000313" key="2">
    <source>
        <dbReference type="Proteomes" id="UP000284243"/>
    </source>
</evidence>
<proteinExistence type="predicted"/>
<dbReference type="RefSeq" id="WP_046403257.1">
    <property type="nucleotide sequence ID" value="NZ_NFIM01000062.1"/>
</dbReference>
<sequence>MARPIQDTPVITGRDAEKFRTNLRRALYPSLKEKKEKEKRYKEMEEMYTKMVKATNGVFF</sequence>
<protein>
    <submittedName>
        <fullName evidence="1">Uncharacterized protein</fullName>
    </submittedName>
</protein>